<protein>
    <submittedName>
        <fullName evidence="2">Uncharacterized protein</fullName>
    </submittedName>
</protein>
<comment type="caution">
    <text evidence="2">The sequence shown here is derived from an EMBL/GenBank/DDBJ whole genome shotgun (WGS) entry which is preliminary data.</text>
</comment>
<sequence>MSDGVDSETLRGLKDFVAPNDVLQKAQKRGSVEKYPPAVRGNNSLTKMPPANAPLERSVPRGKLITPGFVEPSALKR</sequence>
<organism evidence="2 3">
    <name type="scientific">Candidatus Daviesbacteria bacterium RIFCSPHIGHO2_12_FULL_37_11</name>
    <dbReference type="NCBI Taxonomy" id="1797777"/>
    <lineage>
        <taxon>Bacteria</taxon>
        <taxon>Candidatus Daviesiibacteriota</taxon>
    </lineage>
</organism>
<name>A0A1F5K9L7_9BACT</name>
<evidence type="ECO:0000313" key="2">
    <source>
        <dbReference type="EMBL" id="OGE37653.1"/>
    </source>
</evidence>
<accession>A0A1F5K9L7</accession>
<feature type="region of interest" description="Disordered" evidence="1">
    <location>
        <begin position="28"/>
        <end position="77"/>
    </location>
</feature>
<reference evidence="2 3" key="1">
    <citation type="journal article" date="2016" name="Nat. Commun.">
        <title>Thousands of microbial genomes shed light on interconnected biogeochemical processes in an aquifer system.</title>
        <authorList>
            <person name="Anantharaman K."/>
            <person name="Brown C.T."/>
            <person name="Hug L.A."/>
            <person name="Sharon I."/>
            <person name="Castelle C.J."/>
            <person name="Probst A.J."/>
            <person name="Thomas B.C."/>
            <person name="Singh A."/>
            <person name="Wilkins M.J."/>
            <person name="Karaoz U."/>
            <person name="Brodie E.L."/>
            <person name="Williams K.H."/>
            <person name="Hubbard S.S."/>
            <person name="Banfield J.F."/>
        </authorList>
    </citation>
    <scope>NUCLEOTIDE SEQUENCE [LARGE SCALE GENOMIC DNA]</scope>
</reference>
<dbReference type="EMBL" id="MFDE01000038">
    <property type="protein sequence ID" value="OGE37653.1"/>
    <property type="molecule type" value="Genomic_DNA"/>
</dbReference>
<dbReference type="AlphaFoldDB" id="A0A1F5K9L7"/>
<proteinExistence type="predicted"/>
<evidence type="ECO:0000313" key="3">
    <source>
        <dbReference type="Proteomes" id="UP000176527"/>
    </source>
</evidence>
<evidence type="ECO:0000256" key="1">
    <source>
        <dbReference type="SAM" id="MobiDB-lite"/>
    </source>
</evidence>
<dbReference type="Proteomes" id="UP000176527">
    <property type="component" value="Unassembled WGS sequence"/>
</dbReference>
<gene>
    <name evidence="2" type="ORF">A3F00_04335</name>
</gene>